<feature type="domain" description="CENP-V/GFA" evidence="5">
    <location>
        <begin position="56"/>
        <end position="185"/>
    </location>
</feature>
<dbReference type="InterPro" id="IPR006913">
    <property type="entry name" value="CENP-V/GFA"/>
</dbReference>
<name>A0A0J7B4A6_COCIT</name>
<feature type="region of interest" description="Disordered" evidence="4">
    <location>
        <begin position="32"/>
        <end position="56"/>
    </location>
</feature>
<dbReference type="PANTHER" id="PTHR28620:SF1">
    <property type="entry name" value="CENP-V_GFA DOMAIN-CONTAINING PROTEIN"/>
    <property type="match status" value="1"/>
</dbReference>
<organism evidence="6 7">
    <name type="scientific">Coccidioides immitis RMSCC 2394</name>
    <dbReference type="NCBI Taxonomy" id="404692"/>
    <lineage>
        <taxon>Eukaryota</taxon>
        <taxon>Fungi</taxon>
        <taxon>Dikarya</taxon>
        <taxon>Ascomycota</taxon>
        <taxon>Pezizomycotina</taxon>
        <taxon>Eurotiomycetes</taxon>
        <taxon>Eurotiomycetidae</taxon>
        <taxon>Onygenales</taxon>
        <taxon>Onygenaceae</taxon>
        <taxon>Coccidioides</taxon>
    </lineage>
</organism>
<evidence type="ECO:0000256" key="1">
    <source>
        <dbReference type="ARBA" id="ARBA00005495"/>
    </source>
</evidence>
<dbReference type="PANTHER" id="PTHR28620">
    <property type="entry name" value="CENTROMERE PROTEIN V"/>
    <property type="match status" value="1"/>
</dbReference>
<dbReference type="EMBL" id="DS028095">
    <property type="protein sequence ID" value="KMP04707.1"/>
    <property type="molecule type" value="Genomic_DNA"/>
</dbReference>
<dbReference type="InterPro" id="IPR052355">
    <property type="entry name" value="CENP-V-like"/>
</dbReference>
<gene>
    <name evidence="6" type="ORF">CIRG_04388</name>
</gene>
<dbReference type="Proteomes" id="UP000054565">
    <property type="component" value="Unassembled WGS sequence"/>
</dbReference>
<reference evidence="7" key="1">
    <citation type="journal article" date="2010" name="Genome Res.">
        <title>Population genomic sequencing of Coccidioides fungi reveals recent hybridization and transposon control.</title>
        <authorList>
            <person name="Neafsey D.E."/>
            <person name="Barker B.M."/>
            <person name="Sharpton T.J."/>
            <person name="Stajich J.E."/>
            <person name="Park D.J."/>
            <person name="Whiston E."/>
            <person name="Hung C.-Y."/>
            <person name="McMahan C."/>
            <person name="White J."/>
            <person name="Sykes S."/>
            <person name="Heiman D."/>
            <person name="Young S."/>
            <person name="Zeng Q."/>
            <person name="Abouelleil A."/>
            <person name="Aftuck L."/>
            <person name="Bessette D."/>
            <person name="Brown A."/>
            <person name="FitzGerald M."/>
            <person name="Lui A."/>
            <person name="Macdonald J.P."/>
            <person name="Priest M."/>
            <person name="Orbach M.J."/>
            <person name="Galgiani J.N."/>
            <person name="Kirkland T.N."/>
            <person name="Cole G.T."/>
            <person name="Birren B.W."/>
            <person name="Henn M.R."/>
            <person name="Taylor J.W."/>
            <person name="Rounsley S.D."/>
        </authorList>
    </citation>
    <scope>NUCLEOTIDE SEQUENCE [LARGE SCALE GENOMIC DNA]</scope>
    <source>
        <strain evidence="7">RMSCC 2394</strain>
    </source>
</reference>
<dbReference type="PROSITE" id="PS51891">
    <property type="entry name" value="CENP_V_GFA"/>
    <property type="match status" value="1"/>
</dbReference>
<keyword evidence="2" id="KW-0479">Metal-binding</keyword>
<keyword evidence="3" id="KW-0862">Zinc</keyword>
<dbReference type="Gene3D" id="2.170.150.70">
    <property type="match status" value="1"/>
</dbReference>
<dbReference type="InterPro" id="IPR011057">
    <property type="entry name" value="Mss4-like_sf"/>
</dbReference>
<evidence type="ECO:0000313" key="7">
    <source>
        <dbReference type="Proteomes" id="UP000054565"/>
    </source>
</evidence>
<proteinExistence type="inferred from homology"/>
<evidence type="ECO:0000313" key="6">
    <source>
        <dbReference type="EMBL" id="KMP04707.1"/>
    </source>
</evidence>
<dbReference type="GO" id="GO:0016846">
    <property type="term" value="F:carbon-sulfur lyase activity"/>
    <property type="evidence" value="ECO:0007669"/>
    <property type="project" value="InterPro"/>
</dbReference>
<accession>A0A0J7B4A6</accession>
<evidence type="ECO:0000256" key="2">
    <source>
        <dbReference type="ARBA" id="ARBA00022723"/>
    </source>
</evidence>
<comment type="similarity">
    <text evidence="1">Belongs to the Gfa family.</text>
</comment>
<evidence type="ECO:0000259" key="5">
    <source>
        <dbReference type="PROSITE" id="PS51891"/>
    </source>
</evidence>
<dbReference type="STRING" id="404692.A0A0J7B4A6"/>
<dbReference type="AlphaFoldDB" id="A0A0J7B4A6"/>
<dbReference type="OrthoDB" id="3930719at2759"/>
<dbReference type="GO" id="GO:0046872">
    <property type="term" value="F:metal ion binding"/>
    <property type="evidence" value="ECO:0007669"/>
    <property type="project" value="UniProtKB-KW"/>
</dbReference>
<protein>
    <recommendedName>
        <fullName evidence="5">CENP-V/GFA domain-containing protein</fullName>
    </recommendedName>
</protein>
<evidence type="ECO:0000256" key="3">
    <source>
        <dbReference type="ARBA" id="ARBA00022833"/>
    </source>
</evidence>
<sequence>MEQRIRVVPLLPGDVAFVFILTGVAGSANPHLAPPRGSLTADKMSSTDPSPNRRGYHGSCHCGKVRYIAFATIPPPIGPGIDRKNAMRFYKCNCSTCLKMGIFHMRLPNPAKDFVLLSPSDPAELSNYTCFEKNLDWRFCPTCGVRCFTVCTNGQNEEIDLEAKLGKPSEGKMTRIWRMGEEKWEPGSKGYLSVNAHTIDQDQERFDMRELVDKKWVEYLDGKEWAQPPRYDYPYPGGTW</sequence>
<dbReference type="SUPFAM" id="SSF51316">
    <property type="entry name" value="Mss4-like"/>
    <property type="match status" value="1"/>
</dbReference>
<evidence type="ECO:0000256" key="4">
    <source>
        <dbReference type="SAM" id="MobiDB-lite"/>
    </source>
</evidence>